<protein>
    <recommendedName>
        <fullName evidence="3">Homing endonuclease LAGLIDADG domain-containing protein</fullName>
    </recommendedName>
</protein>
<keyword evidence="2" id="KW-1185">Reference proteome</keyword>
<organism evidence="1 2">
    <name type="scientific">Polarella glacialis</name>
    <name type="common">Dinoflagellate</name>
    <dbReference type="NCBI Taxonomy" id="89957"/>
    <lineage>
        <taxon>Eukaryota</taxon>
        <taxon>Sar</taxon>
        <taxon>Alveolata</taxon>
        <taxon>Dinophyceae</taxon>
        <taxon>Suessiales</taxon>
        <taxon>Suessiaceae</taxon>
        <taxon>Polarella</taxon>
    </lineage>
</organism>
<evidence type="ECO:0000313" key="2">
    <source>
        <dbReference type="Proteomes" id="UP000654075"/>
    </source>
</evidence>
<dbReference type="InterPro" id="IPR027434">
    <property type="entry name" value="Homing_endonucl"/>
</dbReference>
<name>A0A813DNI1_POLGL</name>
<accession>A0A813DNI1</accession>
<evidence type="ECO:0000313" key="1">
    <source>
        <dbReference type="EMBL" id="CAE8590720.1"/>
    </source>
</evidence>
<dbReference type="EMBL" id="CAJNNV010004423">
    <property type="protein sequence ID" value="CAE8590720.1"/>
    <property type="molecule type" value="Genomic_DNA"/>
</dbReference>
<gene>
    <name evidence="1" type="ORF">PGLA1383_LOCUS9436</name>
</gene>
<dbReference type="Proteomes" id="UP000654075">
    <property type="component" value="Unassembled WGS sequence"/>
</dbReference>
<comment type="caution">
    <text evidence="1">The sequence shown here is derived from an EMBL/GenBank/DDBJ whole genome shotgun (WGS) entry which is preliminary data.</text>
</comment>
<proteinExistence type="predicted"/>
<evidence type="ECO:0008006" key="3">
    <source>
        <dbReference type="Google" id="ProtNLM"/>
    </source>
</evidence>
<sequence length="268" mass="29417">MHRNIVPAWRGVSSFHEFRLCNSSALAQDSRPQLSLQQLTRRIERLKGLQRQIRWVDISCFSACGDLHGLPMRAGKQGHGASYDAKPSQEELDYFAGFLAGDGCVAPMSNASSCRLIIGQSSTHGEALLMFLRAFGGGIYRQSRGLGSVKPGIQWIVSRSHDHAAALLGTIASSKQGQLHIAAMWPTCPSSRQAIVSELKQLQHQTPEGFRCCSLAVVAGFFDAEGCIQLPGGNRIKLEMGQRFLQILEAIQQFLKQRLPENQTVSTI</sequence>
<dbReference type="AlphaFoldDB" id="A0A813DNI1"/>
<dbReference type="SUPFAM" id="SSF55608">
    <property type="entry name" value="Homing endonucleases"/>
    <property type="match status" value="1"/>
</dbReference>
<reference evidence="1" key="1">
    <citation type="submission" date="2021-02" db="EMBL/GenBank/DDBJ databases">
        <authorList>
            <person name="Dougan E. K."/>
            <person name="Rhodes N."/>
            <person name="Thang M."/>
            <person name="Chan C."/>
        </authorList>
    </citation>
    <scope>NUCLEOTIDE SEQUENCE</scope>
</reference>